<reference evidence="2" key="2">
    <citation type="journal article" date="2018" name="Environ. Microbiol.">
        <title>Bloom of a denitrifying methanotroph, 'Candidatus Methylomirabilis limnetica', in a deep stratified lake.</title>
        <authorList>
            <person name="Graf J.S."/>
            <person name="Mayr M.J."/>
            <person name="Marchant H.K."/>
            <person name="Tienken D."/>
            <person name="Hach P.F."/>
            <person name="Brand A."/>
            <person name="Schubert C.J."/>
            <person name="Kuypers M.M."/>
            <person name="Milucka J."/>
        </authorList>
    </citation>
    <scope>NUCLEOTIDE SEQUENCE [LARGE SCALE GENOMIC DNA]</scope>
    <source>
        <strain evidence="2">Zug</strain>
    </source>
</reference>
<accession>A0A2T4TXX5</accession>
<reference evidence="1 2" key="1">
    <citation type="submission" date="2017-09" db="EMBL/GenBank/DDBJ databases">
        <title>Bloom of a denitrifying methanotroph, Candidatus Methylomirabilis limnetica, in a deep stratified lake.</title>
        <authorList>
            <person name="Graf J.S."/>
            <person name="Marchant H.K."/>
            <person name="Tienken D."/>
            <person name="Hach P.F."/>
            <person name="Brand A."/>
            <person name="Schubert C.J."/>
            <person name="Kuypers M.M."/>
            <person name="Milucka J."/>
        </authorList>
    </citation>
    <scope>NUCLEOTIDE SEQUENCE [LARGE SCALE GENOMIC DNA]</scope>
    <source>
        <strain evidence="1 2">Zug</strain>
    </source>
</reference>
<organism evidence="1 2">
    <name type="scientific">Candidatus Methylomirabilis limnetica</name>
    <dbReference type="NCBI Taxonomy" id="2033718"/>
    <lineage>
        <taxon>Bacteria</taxon>
        <taxon>Candidatus Methylomirabilota</taxon>
        <taxon>Candidatus Methylomirabilia</taxon>
        <taxon>Candidatus Methylomirabilales</taxon>
        <taxon>Candidatus Methylomirabilaceae</taxon>
        <taxon>Candidatus Methylomirabilis</taxon>
    </lineage>
</organism>
<proteinExistence type="predicted"/>
<keyword evidence="2" id="KW-1185">Reference proteome</keyword>
<sequence length="97" mass="10839">MAVARRARNWTYGLLANHIWSFAGRDSRADVSTTFLQPFVSFTTKTYTTFALNTESTYDWENKRWMVPLNATVAQMLKIGGQPIQLQLGGAGLRGPA</sequence>
<dbReference type="Proteomes" id="UP000241436">
    <property type="component" value="Unassembled WGS sequence"/>
</dbReference>
<evidence type="ECO:0000313" key="2">
    <source>
        <dbReference type="Proteomes" id="UP000241436"/>
    </source>
</evidence>
<comment type="caution">
    <text evidence="1">The sequence shown here is derived from an EMBL/GenBank/DDBJ whole genome shotgun (WGS) entry which is preliminary data.</text>
</comment>
<name>A0A2T4TXX5_9BACT</name>
<protein>
    <submittedName>
        <fullName evidence="1">Uncharacterized protein</fullName>
    </submittedName>
</protein>
<dbReference type="EMBL" id="NVQC01000021">
    <property type="protein sequence ID" value="PTL35937.1"/>
    <property type="molecule type" value="Genomic_DNA"/>
</dbReference>
<evidence type="ECO:0000313" key="1">
    <source>
        <dbReference type="EMBL" id="PTL35937.1"/>
    </source>
</evidence>
<gene>
    <name evidence="1" type="ORF">CLG94_07135</name>
</gene>
<dbReference type="AlphaFoldDB" id="A0A2T4TXX5"/>